<dbReference type="EMBL" id="AP026561">
    <property type="protein sequence ID" value="BDP43814.1"/>
    <property type="molecule type" value="Genomic_DNA"/>
</dbReference>
<gene>
    <name evidence="1" type="ORF">DAETH_37830</name>
</gene>
<organism evidence="1 2">
    <name type="scientific">Deinococcus aetherius</name>
    <dbReference type="NCBI Taxonomy" id="200252"/>
    <lineage>
        <taxon>Bacteria</taxon>
        <taxon>Thermotogati</taxon>
        <taxon>Deinococcota</taxon>
        <taxon>Deinococci</taxon>
        <taxon>Deinococcales</taxon>
        <taxon>Deinococcaceae</taxon>
        <taxon>Deinococcus</taxon>
    </lineage>
</organism>
<dbReference type="Proteomes" id="UP001064971">
    <property type="component" value="Plasmid pDAETH-1"/>
</dbReference>
<geneLocation type="plasmid" evidence="1 2">
    <name>pDAETH-1</name>
</geneLocation>
<keyword evidence="2" id="KW-1185">Reference proteome</keyword>
<name>A0ABN6RPM4_9DEIO</name>
<dbReference type="RefSeq" id="WP_264777657.1">
    <property type="nucleotide sequence ID" value="NZ_AP026561.1"/>
</dbReference>
<evidence type="ECO:0000313" key="2">
    <source>
        <dbReference type="Proteomes" id="UP001064971"/>
    </source>
</evidence>
<proteinExistence type="predicted"/>
<sequence>MDDRGGSHLPTYATNLLGRGQDLERYRDVVSDLARGRGTLTEDEGAELTRRMEQFLPDAPLASWIAPGGSAVAAELARRGVPDSA</sequence>
<accession>A0ABN6RPM4</accession>
<protein>
    <submittedName>
        <fullName evidence="1">Uncharacterized protein</fullName>
    </submittedName>
</protein>
<evidence type="ECO:0000313" key="1">
    <source>
        <dbReference type="EMBL" id="BDP43814.1"/>
    </source>
</evidence>
<keyword evidence="1" id="KW-0614">Plasmid</keyword>
<reference evidence="1" key="1">
    <citation type="submission" date="2022-07" db="EMBL/GenBank/DDBJ databases">
        <title>Complete Genome Sequence of the Radioresistant Bacterium Deinococcus aetherius ST0316, Isolated from the Air Dust collected in Lower Stratosphere above Japan.</title>
        <authorList>
            <person name="Satoh K."/>
            <person name="Hagiwara K."/>
            <person name="Katsumata K."/>
            <person name="Kubo A."/>
            <person name="Yokobori S."/>
            <person name="Yamagishi A."/>
            <person name="Oono Y."/>
            <person name="Narumi I."/>
        </authorList>
    </citation>
    <scope>NUCLEOTIDE SEQUENCE</scope>
    <source>
        <strain evidence="1">ST0316</strain>
        <plasmid evidence="1">pDAETH-1</plasmid>
    </source>
</reference>